<evidence type="ECO:0000256" key="1">
    <source>
        <dbReference type="ARBA" id="ARBA00006217"/>
    </source>
</evidence>
<keyword evidence="3 7" id="KW-0479">Metal-binding</keyword>
<comment type="similarity">
    <text evidence="1">Belongs to the beta-class carbonic anhydrase family.</text>
</comment>
<dbReference type="InterPro" id="IPR015892">
    <property type="entry name" value="Carbonic_anhydrase_CS"/>
</dbReference>
<evidence type="ECO:0000313" key="8">
    <source>
        <dbReference type="EMBL" id="CDZ77567.1"/>
    </source>
</evidence>
<dbReference type="CDD" id="cd00884">
    <property type="entry name" value="beta_CA_cladeB"/>
    <property type="match status" value="1"/>
</dbReference>
<dbReference type="SUPFAM" id="SSF53056">
    <property type="entry name" value="beta-carbonic anhydrase, cab"/>
    <property type="match status" value="1"/>
</dbReference>
<evidence type="ECO:0000256" key="6">
    <source>
        <dbReference type="ARBA" id="ARBA00048348"/>
    </source>
</evidence>
<dbReference type="InterPro" id="IPR045066">
    <property type="entry name" value="Beta_CA_cladeB"/>
</dbReference>
<dbReference type="AlphaFoldDB" id="A0A078KX08"/>
<dbReference type="SMART" id="SM00947">
    <property type="entry name" value="Pro_CA"/>
    <property type="match status" value="1"/>
</dbReference>
<organism evidence="8 9">
    <name type="scientific">Legionella massiliensis</name>
    <dbReference type="NCBI Taxonomy" id="1034943"/>
    <lineage>
        <taxon>Bacteria</taxon>
        <taxon>Pseudomonadati</taxon>
        <taxon>Pseudomonadota</taxon>
        <taxon>Gammaproteobacteria</taxon>
        <taxon>Legionellales</taxon>
        <taxon>Legionellaceae</taxon>
        <taxon>Legionella</taxon>
    </lineage>
</organism>
<dbReference type="EC" id="4.2.1.1" evidence="2"/>
<feature type="binding site" evidence="7">
    <location>
        <position position="110"/>
    </location>
    <ligand>
        <name>Zn(2+)</name>
        <dbReference type="ChEBI" id="CHEBI:29105"/>
    </ligand>
</feature>
<evidence type="ECO:0000256" key="4">
    <source>
        <dbReference type="ARBA" id="ARBA00022833"/>
    </source>
</evidence>
<sequence length="358" mass="41050">MLIKLMSGVRKFQNEPYKMMEELFARLKKGQKPEILFITCSDSRIDPGLITQSIPGDLFVMRNVGNIVPDYSSLFTKTGEINPSETGAGIQYAAEVLKVKDIIICGHSDCGAIKGLFDPDLPNRLNLVGPWLTNAHEVLQKMEDDSKFDGDCSKKIAEAIKQNVIEQMKHLQSYPFIAEKLKSKELTLHGWYYDVGEGEIFVYDSQQNEFMRLEAVFQRDLTERINRIVKEVAMNYLAQYTNPRTAEEYKAVEQVFSKLSKDVKAIWPQISEAVTKRLWDELGGLYTNSEDSEFIKIVKRSPEVRLDKIKDFQQAIQQSPGYHQYCSELIRRNWFSTPVPIKPIVVELDSSYLLNNSL</sequence>
<proteinExistence type="inferred from homology"/>
<evidence type="ECO:0000256" key="7">
    <source>
        <dbReference type="PIRSR" id="PIRSR601765-1"/>
    </source>
</evidence>
<dbReference type="InterPro" id="IPR036874">
    <property type="entry name" value="Carbonic_anhydrase_sf"/>
</dbReference>
<comment type="cofactor">
    <cofactor evidence="7">
        <name>Zn(2+)</name>
        <dbReference type="ChEBI" id="CHEBI:29105"/>
    </cofactor>
    <text evidence="7">Binds 1 zinc ion per subunit.</text>
</comment>
<evidence type="ECO:0000256" key="5">
    <source>
        <dbReference type="ARBA" id="ARBA00023239"/>
    </source>
</evidence>
<accession>A0A078KX08</accession>
<gene>
    <name evidence="8" type="primary">cynT</name>
    <name evidence="8" type="ORF">BN59_01850</name>
</gene>
<dbReference type="EMBL" id="CCSB01000002">
    <property type="protein sequence ID" value="CDZ77567.1"/>
    <property type="molecule type" value="Genomic_DNA"/>
</dbReference>
<keyword evidence="5" id="KW-0456">Lyase</keyword>
<reference evidence="8 9" key="1">
    <citation type="submission" date="2014-06" db="EMBL/GenBank/DDBJ databases">
        <authorList>
            <person name="Urmite Genomes Urmite Genomes"/>
        </authorList>
    </citation>
    <scope>NUCLEOTIDE SEQUENCE [LARGE SCALE GENOMIC DNA]</scope>
</reference>
<dbReference type="RefSeq" id="WP_043874082.1">
    <property type="nucleotide sequence ID" value="NZ_CCVW01000002.1"/>
</dbReference>
<dbReference type="InterPro" id="IPR001765">
    <property type="entry name" value="Carbonic_anhydrase"/>
</dbReference>
<comment type="catalytic activity">
    <reaction evidence="6">
        <text>hydrogencarbonate + H(+) = CO2 + H2O</text>
        <dbReference type="Rhea" id="RHEA:10748"/>
        <dbReference type="ChEBI" id="CHEBI:15377"/>
        <dbReference type="ChEBI" id="CHEBI:15378"/>
        <dbReference type="ChEBI" id="CHEBI:16526"/>
        <dbReference type="ChEBI" id="CHEBI:17544"/>
        <dbReference type="EC" id="4.2.1.1"/>
    </reaction>
</comment>
<evidence type="ECO:0000313" key="9">
    <source>
        <dbReference type="Proteomes" id="UP000044071"/>
    </source>
</evidence>
<feature type="binding site" evidence="7">
    <location>
        <position position="42"/>
    </location>
    <ligand>
        <name>Zn(2+)</name>
        <dbReference type="ChEBI" id="CHEBI:29105"/>
    </ligand>
</feature>
<protein>
    <recommendedName>
        <fullName evidence="2">carbonic anhydrase</fullName>
        <ecNumber evidence="2">4.2.1.1</ecNumber>
    </recommendedName>
</protein>
<dbReference type="GO" id="GO:0004089">
    <property type="term" value="F:carbonate dehydratase activity"/>
    <property type="evidence" value="ECO:0007669"/>
    <property type="project" value="UniProtKB-EC"/>
</dbReference>
<dbReference type="OrthoDB" id="9797527at2"/>
<dbReference type="STRING" id="1034943.BN59_01850"/>
<dbReference type="GO" id="GO:0008270">
    <property type="term" value="F:zinc ion binding"/>
    <property type="evidence" value="ECO:0007669"/>
    <property type="project" value="InterPro"/>
</dbReference>
<dbReference type="GO" id="GO:0015976">
    <property type="term" value="P:carbon utilization"/>
    <property type="evidence" value="ECO:0007669"/>
    <property type="project" value="InterPro"/>
</dbReference>
<dbReference type="PANTHER" id="PTHR11002">
    <property type="entry name" value="CARBONIC ANHYDRASE"/>
    <property type="match status" value="1"/>
</dbReference>
<dbReference type="PANTHER" id="PTHR11002:SF76">
    <property type="entry name" value="CARBONIC ANHYDRASE"/>
    <property type="match status" value="1"/>
</dbReference>
<feature type="binding site" evidence="7">
    <location>
        <position position="40"/>
    </location>
    <ligand>
        <name>Zn(2+)</name>
        <dbReference type="ChEBI" id="CHEBI:29105"/>
    </ligand>
</feature>
<name>A0A078KX08_9GAMM</name>
<dbReference type="Gene3D" id="3.40.1050.10">
    <property type="entry name" value="Carbonic anhydrase"/>
    <property type="match status" value="1"/>
</dbReference>
<keyword evidence="4 7" id="KW-0862">Zinc</keyword>
<dbReference type="PROSITE" id="PS00704">
    <property type="entry name" value="PROK_CO2_ANHYDRASE_1"/>
    <property type="match status" value="1"/>
</dbReference>
<evidence type="ECO:0000256" key="3">
    <source>
        <dbReference type="ARBA" id="ARBA00022723"/>
    </source>
</evidence>
<evidence type="ECO:0000256" key="2">
    <source>
        <dbReference type="ARBA" id="ARBA00012925"/>
    </source>
</evidence>
<dbReference type="Pfam" id="PF00484">
    <property type="entry name" value="Pro_CA"/>
    <property type="match status" value="1"/>
</dbReference>
<keyword evidence="9" id="KW-1185">Reference proteome</keyword>
<feature type="binding site" evidence="7">
    <location>
        <position position="107"/>
    </location>
    <ligand>
        <name>Zn(2+)</name>
        <dbReference type="ChEBI" id="CHEBI:29105"/>
    </ligand>
</feature>
<dbReference type="Proteomes" id="UP000044071">
    <property type="component" value="Unassembled WGS sequence"/>
</dbReference>
<dbReference type="eggNOG" id="COG0288">
    <property type="taxonomic scope" value="Bacteria"/>
</dbReference>